<reference evidence="2 3" key="1">
    <citation type="journal article" date="2015" name="Antimicrob. Agents Chemother.">
        <title>Whole-Genome Sequencing Identifies Emergence of a Quinolone Resistance Mutation in a Case of Stenotrophomonas maltophilia Bacteremia.</title>
        <authorList>
            <person name="Pak T.R."/>
            <person name="Altman D.R."/>
            <person name="Attie O."/>
            <person name="Sebra R."/>
            <person name="Hamula C.L."/>
            <person name="Lewis M."/>
            <person name="Deikus G."/>
            <person name="Newman L.C."/>
            <person name="Fang G."/>
            <person name="Hand J."/>
            <person name="Papel G."/>
            <person name="Wallach F."/>
            <person name="Schadt E.E."/>
            <person name="Huprikar S."/>
            <person name="van Bakel H."/>
            <person name="Kasarskis A."/>
            <person name="Bashir A."/>
        </authorList>
    </citation>
    <scope>NUCLEOTIDE SEQUENCE [LARGE SCALE GENOMIC DNA]</scope>
    <source>
        <strain evidence="2 3">ISMMS6</strain>
    </source>
</reference>
<accession>A0AB34THZ1</accession>
<protein>
    <recommendedName>
        <fullName evidence="4">Transmembrane protein</fullName>
    </recommendedName>
</protein>
<feature type="transmembrane region" description="Helical" evidence="1">
    <location>
        <begin position="44"/>
        <end position="61"/>
    </location>
</feature>
<name>A0AB34THZ1_STEMA</name>
<evidence type="ECO:0000256" key="1">
    <source>
        <dbReference type="SAM" id="Phobius"/>
    </source>
</evidence>
<keyword evidence="1" id="KW-1133">Transmembrane helix</keyword>
<dbReference type="Proteomes" id="UP000037632">
    <property type="component" value="Unassembled WGS sequence"/>
</dbReference>
<dbReference type="EMBL" id="JZIW01000001">
    <property type="protein sequence ID" value="KOO82689.1"/>
    <property type="molecule type" value="Genomic_DNA"/>
</dbReference>
<keyword evidence="1" id="KW-0812">Transmembrane</keyword>
<gene>
    <name evidence="2" type="ORF">VL23_05325</name>
</gene>
<evidence type="ECO:0000313" key="3">
    <source>
        <dbReference type="Proteomes" id="UP000037632"/>
    </source>
</evidence>
<feature type="transmembrane region" description="Helical" evidence="1">
    <location>
        <begin position="12"/>
        <end position="32"/>
    </location>
</feature>
<keyword evidence="1" id="KW-0472">Membrane</keyword>
<sequence>MERSIVGKRSNRSLWVHEIGLLAGLALAAAFITRFNPVETLRLGGWLFLLMQPIMLGAHAVDHFSRKRRR</sequence>
<comment type="caution">
    <text evidence="2">The sequence shown here is derived from an EMBL/GenBank/DDBJ whole genome shotgun (WGS) entry which is preliminary data.</text>
</comment>
<evidence type="ECO:0000313" key="2">
    <source>
        <dbReference type="EMBL" id="KOO82689.1"/>
    </source>
</evidence>
<proteinExistence type="predicted"/>
<organism evidence="2 3">
    <name type="scientific">Stenotrophomonas maltophilia</name>
    <name type="common">Pseudomonas maltophilia</name>
    <name type="synonym">Xanthomonas maltophilia</name>
    <dbReference type="NCBI Taxonomy" id="40324"/>
    <lineage>
        <taxon>Bacteria</taxon>
        <taxon>Pseudomonadati</taxon>
        <taxon>Pseudomonadota</taxon>
        <taxon>Gammaproteobacteria</taxon>
        <taxon>Lysobacterales</taxon>
        <taxon>Lysobacteraceae</taxon>
        <taxon>Stenotrophomonas</taxon>
        <taxon>Stenotrophomonas maltophilia group</taxon>
    </lineage>
</organism>
<evidence type="ECO:0008006" key="4">
    <source>
        <dbReference type="Google" id="ProtNLM"/>
    </source>
</evidence>
<dbReference type="AlphaFoldDB" id="A0AB34THZ1"/>